<evidence type="ECO:0000256" key="1">
    <source>
        <dbReference type="ARBA" id="ARBA00022747"/>
    </source>
</evidence>
<comment type="caution">
    <text evidence="3">The sequence shown here is derived from an EMBL/GenBank/DDBJ whole genome shotgun (WGS) entry which is preliminary data.</text>
</comment>
<evidence type="ECO:0000313" key="3">
    <source>
        <dbReference type="EMBL" id="VTS75997.1"/>
    </source>
</evidence>
<dbReference type="REBASE" id="418190">
    <property type="entry name" value="S1.Sdy7982ORF14P"/>
</dbReference>
<sequence>MASIPRLSRLSIENIQFVLPKIDTQIDIVNKLDKFNAICSDLSVGLPKEIELRQKQYEYYRDKLLTFD</sequence>
<dbReference type="GO" id="GO:0003677">
    <property type="term" value="F:DNA binding"/>
    <property type="evidence" value="ECO:0007669"/>
    <property type="project" value="UniProtKB-KW"/>
</dbReference>
<evidence type="ECO:0000256" key="2">
    <source>
        <dbReference type="ARBA" id="ARBA00023125"/>
    </source>
</evidence>
<organism evidence="3 4">
    <name type="scientific">Streptococcus dysgalactiae</name>
    <dbReference type="NCBI Taxonomy" id="1334"/>
    <lineage>
        <taxon>Bacteria</taxon>
        <taxon>Bacillati</taxon>
        <taxon>Bacillota</taxon>
        <taxon>Bacilli</taxon>
        <taxon>Lactobacillales</taxon>
        <taxon>Streptococcaceae</taxon>
        <taxon>Streptococcus</taxon>
    </lineage>
</organism>
<proteinExistence type="predicted"/>
<keyword evidence="2" id="KW-0238">DNA-binding</keyword>
<name>A0A9X9QN48_STRDY</name>
<dbReference type="AlphaFoldDB" id="A0A9X9QN48"/>
<evidence type="ECO:0000313" key="4">
    <source>
        <dbReference type="Proteomes" id="UP000373301"/>
    </source>
</evidence>
<dbReference type="EMBL" id="CABEIM010000001">
    <property type="protein sequence ID" value="VTS75997.1"/>
    <property type="molecule type" value="Genomic_DNA"/>
</dbReference>
<dbReference type="Proteomes" id="UP000373301">
    <property type="component" value="Unassembled WGS sequence"/>
</dbReference>
<dbReference type="Gene3D" id="3.90.220.20">
    <property type="entry name" value="DNA methylase specificity domains"/>
    <property type="match status" value="1"/>
</dbReference>
<dbReference type="InterPro" id="IPR044946">
    <property type="entry name" value="Restrct_endonuc_typeI_TRD_sf"/>
</dbReference>
<dbReference type="SUPFAM" id="SSF116734">
    <property type="entry name" value="DNA methylase specificity domain"/>
    <property type="match status" value="1"/>
</dbReference>
<accession>A0A9X9QN48</accession>
<gene>
    <name evidence="3" type="ORF">NCTC7982_00012</name>
</gene>
<keyword evidence="1" id="KW-0680">Restriction system</keyword>
<reference evidence="3 4" key="1">
    <citation type="submission" date="2019-05" db="EMBL/GenBank/DDBJ databases">
        <authorList>
            <consortium name="Pathogen Informatics"/>
        </authorList>
    </citation>
    <scope>NUCLEOTIDE SEQUENCE [LARGE SCALE GENOMIC DNA]</scope>
    <source>
        <strain evidence="3 4">NCTC7982</strain>
    </source>
</reference>
<protein>
    <submittedName>
        <fullName evidence="3">Type I restriction-modification system, specificity determinant</fullName>
    </submittedName>
</protein>
<dbReference type="GO" id="GO:0009307">
    <property type="term" value="P:DNA restriction-modification system"/>
    <property type="evidence" value="ECO:0007669"/>
    <property type="project" value="UniProtKB-KW"/>
</dbReference>